<accession>A0A1D9PBY1</accession>
<evidence type="ECO:0000313" key="5">
    <source>
        <dbReference type="EMBL" id="APA00101.1"/>
    </source>
</evidence>
<keyword evidence="2" id="KW-0560">Oxidoreductase</keyword>
<evidence type="ECO:0000259" key="4">
    <source>
        <dbReference type="Pfam" id="PF08501"/>
    </source>
</evidence>
<dbReference type="InterPro" id="IPR022893">
    <property type="entry name" value="Shikimate_DH_fam"/>
</dbReference>
<dbReference type="SUPFAM" id="SSF51735">
    <property type="entry name" value="NAD(P)-binding Rossmann-fold domains"/>
    <property type="match status" value="1"/>
</dbReference>
<proteinExistence type="predicted"/>
<dbReference type="Pfam" id="PF08501">
    <property type="entry name" value="Shikimate_dh_N"/>
    <property type="match status" value="1"/>
</dbReference>
<dbReference type="RefSeq" id="WP_071185341.1">
    <property type="nucleotide sequence ID" value="NZ_CP017774.1"/>
</dbReference>
<dbReference type="KEGG" id="fcm:BIW12_12055"/>
<dbReference type="GO" id="GO:0005829">
    <property type="term" value="C:cytosol"/>
    <property type="evidence" value="ECO:0007669"/>
    <property type="project" value="TreeGrafter"/>
</dbReference>
<organism evidence="5 6">
    <name type="scientific">Flavobacterium commune</name>
    <dbReference type="NCBI Taxonomy" id="1306519"/>
    <lineage>
        <taxon>Bacteria</taxon>
        <taxon>Pseudomonadati</taxon>
        <taxon>Bacteroidota</taxon>
        <taxon>Flavobacteriia</taxon>
        <taxon>Flavobacteriales</taxon>
        <taxon>Flavobacteriaceae</taxon>
        <taxon>Flavobacterium</taxon>
    </lineage>
</organism>
<dbReference type="GO" id="GO:0019632">
    <property type="term" value="P:shikimate metabolic process"/>
    <property type="evidence" value="ECO:0007669"/>
    <property type="project" value="TreeGrafter"/>
</dbReference>
<dbReference type="OrthoDB" id="9792692at2"/>
<dbReference type="InterPro" id="IPR013708">
    <property type="entry name" value="Shikimate_DH-bd_N"/>
</dbReference>
<dbReference type="InterPro" id="IPR036291">
    <property type="entry name" value="NAD(P)-bd_dom_sf"/>
</dbReference>
<dbReference type="GO" id="GO:0009073">
    <property type="term" value="P:aromatic amino acid family biosynthetic process"/>
    <property type="evidence" value="ECO:0007669"/>
    <property type="project" value="UniProtKB-KW"/>
</dbReference>
<feature type="domain" description="Shikimate dehydrogenase substrate binding N-terminal" evidence="4">
    <location>
        <begin position="11"/>
        <end position="93"/>
    </location>
</feature>
<keyword evidence="6" id="KW-1185">Reference proteome</keyword>
<reference evidence="5 6" key="1">
    <citation type="submission" date="2016-10" db="EMBL/GenBank/DDBJ databases">
        <title>Complete Genome Sequence of Flavobacterium sp. PK15.</title>
        <authorList>
            <person name="Ekwe A."/>
            <person name="Kim S.B."/>
        </authorList>
    </citation>
    <scope>NUCLEOTIDE SEQUENCE [LARGE SCALE GENOMIC DNA]</scope>
    <source>
        <strain evidence="5 6">PK15</strain>
    </source>
</reference>
<keyword evidence="3" id="KW-0028">Amino-acid biosynthesis</keyword>
<dbReference type="Gene3D" id="3.40.50.10860">
    <property type="entry name" value="Leucine Dehydrogenase, chain A, domain 1"/>
    <property type="match status" value="1"/>
</dbReference>
<keyword evidence="3" id="KW-0057">Aromatic amino acid biosynthesis</keyword>
<dbReference type="AlphaFoldDB" id="A0A1D9PBY1"/>
<dbReference type="InterPro" id="IPR046346">
    <property type="entry name" value="Aminoacid_DH-like_N_sf"/>
</dbReference>
<dbReference type="Proteomes" id="UP000178198">
    <property type="component" value="Chromosome"/>
</dbReference>
<dbReference type="STRING" id="1306519.BIW12_12055"/>
<evidence type="ECO:0000313" key="6">
    <source>
        <dbReference type="Proteomes" id="UP000178198"/>
    </source>
</evidence>
<gene>
    <name evidence="5" type="primary">aroE</name>
    <name evidence="5" type="ORF">BIW12_12055</name>
</gene>
<comment type="pathway">
    <text evidence="1">Metabolic intermediate biosynthesis; chorismate biosynthesis; chorismate from D-erythrose 4-phosphate and phosphoenolpyruvate: step 4/7.</text>
</comment>
<name>A0A1D9PBY1_9FLAO</name>
<dbReference type="Gene3D" id="3.40.50.720">
    <property type="entry name" value="NAD(P)-binding Rossmann-like Domain"/>
    <property type="match status" value="1"/>
</dbReference>
<dbReference type="PANTHER" id="PTHR21089:SF1">
    <property type="entry name" value="BIFUNCTIONAL 3-DEHYDROQUINATE DEHYDRATASE_SHIKIMATE DEHYDROGENASE, CHLOROPLASTIC"/>
    <property type="match status" value="1"/>
</dbReference>
<dbReference type="CDD" id="cd01065">
    <property type="entry name" value="NAD_bind_Shikimate_DH"/>
    <property type="match status" value="1"/>
</dbReference>
<dbReference type="GO" id="GO:0009423">
    <property type="term" value="P:chorismate biosynthetic process"/>
    <property type="evidence" value="ECO:0007669"/>
    <property type="project" value="TreeGrafter"/>
</dbReference>
<dbReference type="PANTHER" id="PTHR21089">
    <property type="entry name" value="SHIKIMATE DEHYDROGENASE"/>
    <property type="match status" value="1"/>
</dbReference>
<evidence type="ECO:0000256" key="3">
    <source>
        <dbReference type="ARBA" id="ARBA00023141"/>
    </source>
</evidence>
<evidence type="ECO:0000256" key="2">
    <source>
        <dbReference type="ARBA" id="ARBA00023002"/>
    </source>
</evidence>
<dbReference type="GO" id="GO:0050661">
    <property type="term" value="F:NADP binding"/>
    <property type="evidence" value="ECO:0007669"/>
    <property type="project" value="TreeGrafter"/>
</dbReference>
<dbReference type="SUPFAM" id="SSF53223">
    <property type="entry name" value="Aminoacid dehydrogenase-like, N-terminal domain"/>
    <property type="match status" value="1"/>
</dbReference>
<protein>
    <submittedName>
        <fullName evidence="5">Shikimate dehydrogenase</fullName>
    </submittedName>
</protein>
<sequence>MTKNSRKRFGLLGRNISYSFSKGHFTTKFEKEKYQDYTYENFDIQEIAAFPEIIKNTEHLSGLNVTIPYKEEVIPFLDKLSKKATKIGAVNTIKITKKGKLKGYNTDYFGFLKSLKPLLKSHHKKALILGTGGASKGVAFALEELGIKYQFVSRKASENAIDYSQINVETFQKYQIIINSTPIGTSPNIEACPDIPYELFTEQHIAYDLIYNPAETQFLKNAAAQGAQIKNGLDMLIFQAEKAWKIWNK</sequence>
<dbReference type="EMBL" id="CP017774">
    <property type="protein sequence ID" value="APA00101.1"/>
    <property type="molecule type" value="Genomic_DNA"/>
</dbReference>
<dbReference type="GO" id="GO:0004764">
    <property type="term" value="F:shikimate 3-dehydrogenase (NADP+) activity"/>
    <property type="evidence" value="ECO:0007669"/>
    <property type="project" value="InterPro"/>
</dbReference>
<evidence type="ECO:0000256" key="1">
    <source>
        <dbReference type="ARBA" id="ARBA00004871"/>
    </source>
</evidence>